<dbReference type="AlphaFoldDB" id="A0A139WU77"/>
<dbReference type="RefSeq" id="WP_017742300.1">
    <property type="nucleotide sequence ID" value="NZ_KQ976354.1"/>
</dbReference>
<dbReference type="EMBL" id="ANNX02000048">
    <property type="protein sequence ID" value="KYC35957.1"/>
    <property type="molecule type" value="Genomic_DNA"/>
</dbReference>
<organism evidence="1 2">
    <name type="scientific">Scytonema hofmannii PCC 7110</name>
    <dbReference type="NCBI Taxonomy" id="128403"/>
    <lineage>
        <taxon>Bacteria</taxon>
        <taxon>Bacillati</taxon>
        <taxon>Cyanobacteriota</taxon>
        <taxon>Cyanophyceae</taxon>
        <taxon>Nostocales</taxon>
        <taxon>Scytonemataceae</taxon>
        <taxon>Scytonema</taxon>
    </lineage>
</organism>
<keyword evidence="2" id="KW-1185">Reference proteome</keyword>
<comment type="caution">
    <text evidence="1">The sequence shown here is derived from an EMBL/GenBank/DDBJ whole genome shotgun (WGS) entry which is preliminary data.</text>
</comment>
<evidence type="ECO:0000313" key="2">
    <source>
        <dbReference type="Proteomes" id="UP000076925"/>
    </source>
</evidence>
<protein>
    <submittedName>
        <fullName evidence="1">Uncharacterized protein</fullName>
    </submittedName>
</protein>
<sequence>MANIQINNLQATESELIEFFQLEFEGIVGGGWFKDTFSISTPRAPVQKSQKSGFFVETPHSASIRIRDIKLDHRNRVFCPHFDYCTGALVG</sequence>
<gene>
    <name evidence="1" type="ORF">WA1_48990</name>
</gene>
<proteinExistence type="predicted"/>
<evidence type="ECO:0000313" key="1">
    <source>
        <dbReference type="EMBL" id="KYC35957.1"/>
    </source>
</evidence>
<accession>A0A139WU77</accession>
<name>A0A139WU77_9CYAN</name>
<dbReference type="Proteomes" id="UP000076925">
    <property type="component" value="Unassembled WGS sequence"/>
</dbReference>
<reference evidence="1 2" key="1">
    <citation type="journal article" date="2013" name="Genome Biol. Evol.">
        <title>Genomes of Stigonematalean cyanobacteria (subsection V) and the evolution of oxygenic photosynthesis from prokaryotes to plastids.</title>
        <authorList>
            <person name="Dagan T."/>
            <person name="Roettger M."/>
            <person name="Stucken K."/>
            <person name="Landan G."/>
            <person name="Koch R."/>
            <person name="Major P."/>
            <person name="Gould S.B."/>
            <person name="Goremykin V.V."/>
            <person name="Rippka R."/>
            <person name="Tandeau de Marsac N."/>
            <person name="Gugger M."/>
            <person name="Lockhart P.J."/>
            <person name="Allen J.F."/>
            <person name="Brune I."/>
            <person name="Maus I."/>
            <person name="Puhler A."/>
            <person name="Martin W.F."/>
        </authorList>
    </citation>
    <scope>NUCLEOTIDE SEQUENCE [LARGE SCALE GENOMIC DNA]</scope>
    <source>
        <strain evidence="1 2">PCC 7110</strain>
    </source>
</reference>